<evidence type="ECO:0000313" key="3">
    <source>
        <dbReference type="Proteomes" id="UP000002943"/>
    </source>
</evidence>
<organism evidence="2 3">
    <name type="scientific">Vibrio caribbeanicus ATCC BAA-2122</name>
    <dbReference type="NCBI Taxonomy" id="796620"/>
    <lineage>
        <taxon>Bacteria</taxon>
        <taxon>Pseudomonadati</taxon>
        <taxon>Pseudomonadota</taxon>
        <taxon>Gammaproteobacteria</taxon>
        <taxon>Vibrionales</taxon>
        <taxon>Vibrionaceae</taxon>
        <taxon>Vibrio</taxon>
    </lineage>
</organism>
<dbReference type="STRING" id="796620.VIBC2010_14769"/>
<dbReference type="EMBL" id="AEIU01000096">
    <property type="protein sequence ID" value="EFP95307.1"/>
    <property type="molecule type" value="Genomic_DNA"/>
</dbReference>
<comment type="caution">
    <text evidence="2">The sequence shown here is derived from an EMBL/GenBank/DDBJ whole genome shotgun (WGS) entry which is preliminary data.</text>
</comment>
<reference evidence="2 3" key="1">
    <citation type="journal article" date="2012" name="Int. J. Syst. Evol. Microbiol.">
        <title>Vibrio caribbeanicus sp. nov., isolated from the marine sponge Scleritoderma cyanea.</title>
        <authorList>
            <person name="Hoffmann M."/>
            <person name="Monday S.R."/>
            <person name="Allard M.W."/>
            <person name="Strain E.A."/>
            <person name="Whittaker P."/>
            <person name="Naum M."/>
            <person name="McCarthy P.J."/>
            <person name="Lopez J.V."/>
            <person name="Fischer M."/>
            <person name="Brown E.W."/>
        </authorList>
    </citation>
    <scope>NUCLEOTIDE SEQUENCE [LARGE SCALE GENOMIC DNA]</scope>
    <source>
        <strain evidence="2 3">ATCC BAA-2122</strain>
    </source>
</reference>
<evidence type="ECO:0000313" key="2">
    <source>
        <dbReference type="EMBL" id="EFP95307.1"/>
    </source>
</evidence>
<accession>E3BNR3</accession>
<proteinExistence type="predicted"/>
<evidence type="ECO:0000259" key="1">
    <source>
        <dbReference type="Pfam" id="PF04965"/>
    </source>
</evidence>
<dbReference type="Pfam" id="PF04965">
    <property type="entry name" value="GPW_gp25"/>
    <property type="match status" value="1"/>
</dbReference>
<dbReference type="InterPro" id="IPR007048">
    <property type="entry name" value="IraD/Gp25-like"/>
</dbReference>
<protein>
    <recommendedName>
        <fullName evidence="1">IraD/Gp25-like domain-containing protein</fullName>
    </recommendedName>
</protein>
<feature type="domain" description="IraD/Gp25-like" evidence="1">
    <location>
        <begin position="21"/>
        <end position="113"/>
    </location>
</feature>
<gene>
    <name evidence="2" type="ORF">VIBC2010_14769</name>
</gene>
<name>E3BNR3_9VIBR</name>
<dbReference type="Proteomes" id="UP000002943">
    <property type="component" value="Unassembled WGS sequence"/>
</dbReference>
<dbReference type="RefSeq" id="WP_009602659.1">
    <property type="nucleotide sequence ID" value="NZ_AEIU01000096.1"/>
</dbReference>
<keyword evidence="3" id="KW-1185">Reference proteome</keyword>
<dbReference type="AlphaFoldDB" id="E3BNR3"/>
<sequence length="141" mass="16291">MSFWKAFVQPHEIKASNENIEDIKYNLTKLLESEASLASIDARFSELQRSNFRFGIEDMHLLSSNLDHAQLSVRLESYIKRFEPRLKNVLVELGDRKEGENSINFQVMANINTPQGETELIFDSKISLNYLNASMAEDNYE</sequence>
<dbReference type="OrthoDB" id="5890764at2"/>
<dbReference type="eggNOG" id="ENOG5031MZP">
    <property type="taxonomic scope" value="Bacteria"/>
</dbReference>